<dbReference type="GO" id="GO:0004364">
    <property type="term" value="F:glutathione transferase activity"/>
    <property type="evidence" value="ECO:0007669"/>
    <property type="project" value="TreeGrafter"/>
</dbReference>
<dbReference type="OrthoDB" id="414243at2759"/>
<dbReference type="CDD" id="cd03192">
    <property type="entry name" value="GST_C_Sigma_like"/>
    <property type="match status" value="1"/>
</dbReference>
<dbReference type="Proteomes" id="UP000799777">
    <property type="component" value="Unassembled WGS sequence"/>
</dbReference>
<dbReference type="Gene3D" id="3.40.30.10">
    <property type="entry name" value="Glutaredoxin"/>
    <property type="match status" value="1"/>
</dbReference>
<dbReference type="PANTHER" id="PTHR11571">
    <property type="entry name" value="GLUTATHIONE S-TRANSFERASE"/>
    <property type="match status" value="1"/>
</dbReference>
<sequence length="263" mass="29421">MSANKKARTHPPYELLYWPGIPGRGEFIRLAFEAAGVSYKDVSNEEKDGVKAIKALTSPTSIGTSPNPPVFAPPALRIPSEGKSASDLIIYQTPSILSYLGPKLNLAGADEAESAWILSHTLTALDLNNEAHDTHHPISVADYYEDQKEEALKKAKNFREARIPKFLGFFERVLKGNEKEGGGKFLVGGKLSYADTTVWHVLNGLEFGFPKEMEARKQEFPLLFETFYAIVQEQSGLKEYLASDRRQPFSMGVFRHYPELDRQ</sequence>
<dbReference type="SUPFAM" id="SSF47616">
    <property type="entry name" value="GST C-terminal domain-like"/>
    <property type="match status" value="1"/>
</dbReference>
<evidence type="ECO:0000259" key="2">
    <source>
        <dbReference type="PROSITE" id="PS50405"/>
    </source>
</evidence>
<dbReference type="EMBL" id="ML978179">
    <property type="protein sequence ID" value="KAF2031683.1"/>
    <property type="molecule type" value="Genomic_DNA"/>
</dbReference>
<dbReference type="InterPro" id="IPR036282">
    <property type="entry name" value="Glutathione-S-Trfase_C_sf"/>
</dbReference>
<dbReference type="AlphaFoldDB" id="A0A9P4LN57"/>
<dbReference type="PANTHER" id="PTHR11571:SF263">
    <property type="entry name" value="GLUTATHIONE S-TRANSFERASE"/>
    <property type="match status" value="1"/>
</dbReference>
<accession>A0A9P4LN57</accession>
<dbReference type="PROSITE" id="PS50405">
    <property type="entry name" value="GST_CTER"/>
    <property type="match status" value="1"/>
</dbReference>
<dbReference type="InterPro" id="IPR050213">
    <property type="entry name" value="GST_superfamily"/>
</dbReference>
<dbReference type="SUPFAM" id="SSF52833">
    <property type="entry name" value="Thioredoxin-like"/>
    <property type="match status" value="1"/>
</dbReference>
<evidence type="ECO:0000313" key="4">
    <source>
        <dbReference type="Proteomes" id="UP000799777"/>
    </source>
</evidence>
<feature type="domain" description="GST C-terminal" evidence="2">
    <location>
        <begin position="110"/>
        <end position="249"/>
    </location>
</feature>
<dbReference type="GO" id="GO:0006749">
    <property type="term" value="P:glutathione metabolic process"/>
    <property type="evidence" value="ECO:0007669"/>
    <property type="project" value="TreeGrafter"/>
</dbReference>
<name>A0A9P4LN57_9PLEO</name>
<proteinExistence type="predicted"/>
<reference evidence="3" key="1">
    <citation type="journal article" date="2020" name="Stud. Mycol.">
        <title>101 Dothideomycetes genomes: a test case for predicting lifestyles and emergence of pathogens.</title>
        <authorList>
            <person name="Haridas S."/>
            <person name="Albert R."/>
            <person name="Binder M."/>
            <person name="Bloem J."/>
            <person name="Labutti K."/>
            <person name="Salamov A."/>
            <person name="Andreopoulos B."/>
            <person name="Baker S."/>
            <person name="Barry K."/>
            <person name="Bills G."/>
            <person name="Bluhm B."/>
            <person name="Cannon C."/>
            <person name="Castanera R."/>
            <person name="Culley D."/>
            <person name="Daum C."/>
            <person name="Ezra D."/>
            <person name="Gonzalez J."/>
            <person name="Henrissat B."/>
            <person name="Kuo A."/>
            <person name="Liang C."/>
            <person name="Lipzen A."/>
            <person name="Lutzoni F."/>
            <person name="Magnuson J."/>
            <person name="Mondo S."/>
            <person name="Nolan M."/>
            <person name="Ohm R."/>
            <person name="Pangilinan J."/>
            <person name="Park H.-J."/>
            <person name="Ramirez L."/>
            <person name="Alfaro M."/>
            <person name="Sun H."/>
            <person name="Tritt A."/>
            <person name="Yoshinaga Y."/>
            <person name="Zwiers L.-H."/>
            <person name="Turgeon B."/>
            <person name="Goodwin S."/>
            <person name="Spatafora J."/>
            <person name="Crous P."/>
            <person name="Grigoriev I."/>
        </authorList>
    </citation>
    <scope>NUCLEOTIDE SEQUENCE</scope>
    <source>
        <strain evidence="3">CBS 110217</strain>
    </source>
</reference>
<evidence type="ECO:0000313" key="3">
    <source>
        <dbReference type="EMBL" id="KAF2031683.1"/>
    </source>
</evidence>
<dbReference type="FunFam" id="1.20.1050.10:FF:000051">
    <property type="entry name" value="Glutathione S-transferase"/>
    <property type="match status" value="1"/>
</dbReference>
<dbReference type="PROSITE" id="PS50404">
    <property type="entry name" value="GST_NTER"/>
    <property type="match status" value="1"/>
</dbReference>
<keyword evidence="4" id="KW-1185">Reference proteome</keyword>
<dbReference type="InterPro" id="IPR004046">
    <property type="entry name" value="GST_C"/>
</dbReference>
<dbReference type="Gene3D" id="1.20.1050.10">
    <property type="match status" value="1"/>
</dbReference>
<feature type="domain" description="GST N-terminal" evidence="1">
    <location>
        <begin position="12"/>
        <end position="108"/>
    </location>
</feature>
<evidence type="ECO:0000259" key="1">
    <source>
        <dbReference type="PROSITE" id="PS50404"/>
    </source>
</evidence>
<dbReference type="Pfam" id="PF14497">
    <property type="entry name" value="GST_C_3"/>
    <property type="match status" value="1"/>
</dbReference>
<dbReference type="InterPro" id="IPR036249">
    <property type="entry name" value="Thioredoxin-like_sf"/>
</dbReference>
<dbReference type="InterPro" id="IPR004045">
    <property type="entry name" value="Glutathione_S-Trfase_N"/>
</dbReference>
<gene>
    <name evidence="3" type="ORF">EK21DRAFT_99614</name>
</gene>
<organism evidence="3 4">
    <name type="scientific">Setomelanomma holmii</name>
    <dbReference type="NCBI Taxonomy" id="210430"/>
    <lineage>
        <taxon>Eukaryota</taxon>
        <taxon>Fungi</taxon>
        <taxon>Dikarya</taxon>
        <taxon>Ascomycota</taxon>
        <taxon>Pezizomycotina</taxon>
        <taxon>Dothideomycetes</taxon>
        <taxon>Pleosporomycetidae</taxon>
        <taxon>Pleosporales</taxon>
        <taxon>Pleosporineae</taxon>
        <taxon>Phaeosphaeriaceae</taxon>
        <taxon>Setomelanomma</taxon>
    </lineage>
</organism>
<comment type="caution">
    <text evidence="3">The sequence shown here is derived from an EMBL/GenBank/DDBJ whole genome shotgun (WGS) entry which is preliminary data.</text>
</comment>
<dbReference type="InterPro" id="IPR010987">
    <property type="entry name" value="Glutathione-S-Trfase_C-like"/>
</dbReference>
<protein>
    <submittedName>
        <fullName evidence="3">Glutathione S-transferase</fullName>
    </submittedName>
</protein>